<dbReference type="OrthoDB" id="1741717at2759"/>
<protein>
    <recommendedName>
        <fullName evidence="4">Alpha-and gamma-adaptin-binding protein p34</fullName>
    </recommendedName>
</protein>
<dbReference type="HOGENOM" id="CLU_056826_0_0_1"/>
<dbReference type="STRING" id="32264.T1KX40"/>
<dbReference type="Gene3D" id="3.40.50.11960">
    <property type="match status" value="1"/>
</dbReference>
<proteinExistence type="predicted"/>
<keyword evidence="3" id="KW-1185">Reference proteome</keyword>
<gene>
    <name evidence="2" type="primary">107368044</name>
</gene>
<evidence type="ECO:0000313" key="3">
    <source>
        <dbReference type="Proteomes" id="UP000015104"/>
    </source>
</evidence>
<dbReference type="Proteomes" id="UP000015104">
    <property type="component" value="Unassembled WGS sequence"/>
</dbReference>
<name>T1KX40_TETUR</name>
<dbReference type="PANTHER" id="PTHR14659">
    <property type="entry name" value="ALPHA- AND GAMMA-ADAPTIN-BINDING PROTEIN P34"/>
    <property type="match status" value="1"/>
</dbReference>
<sequence>MAESNQSEIQAIGVISCSNLLPSKIIEKIVGTSYEPCNHVEKNFGNHSFTCYPWHISTKYYEADVHFIEILDRDLISAQFADSIQAIIIYLDNNDQLYCQKFHAWKPFIDEYDPDIRLLVVEKAINDSFFDRTTCMKWCINNEFELIELDAEIDSEDEYENDFVDSDGIKRIMQALSAHTWPMMEMNETPQYKPSPKFENLLKKEFQNSLAATVSLSNPDNEQELSSDNDTSTRQRVDSIIEENKEIFESLSENQDLEFEDLFSKFKDLKKKAETLSGEERRLYAEKITIAFWRSLGGSADEIAGLDD</sequence>
<evidence type="ECO:0000256" key="1">
    <source>
        <dbReference type="SAM" id="MobiDB-lite"/>
    </source>
</evidence>
<dbReference type="EnsemblMetazoa" id="tetur25g01030.1">
    <property type="protein sequence ID" value="tetur25g01030.1"/>
    <property type="gene ID" value="tetur25g01030"/>
</dbReference>
<reference evidence="2" key="2">
    <citation type="submission" date="2015-06" db="UniProtKB">
        <authorList>
            <consortium name="EnsemblMetazoa"/>
        </authorList>
    </citation>
    <scope>IDENTIFICATION</scope>
</reference>
<dbReference type="EMBL" id="CAEY01000676">
    <property type="status" value="NOT_ANNOTATED_CDS"/>
    <property type="molecule type" value="Genomic_DNA"/>
</dbReference>
<dbReference type="InterPro" id="IPR019341">
    <property type="entry name" value="Alpha/Gamma-adaptin-bd_p34"/>
</dbReference>
<dbReference type="eggNOG" id="KOG4273">
    <property type="taxonomic scope" value="Eukaryota"/>
</dbReference>
<evidence type="ECO:0000313" key="2">
    <source>
        <dbReference type="EnsemblMetazoa" id="tetur25g01030.1"/>
    </source>
</evidence>
<reference evidence="3" key="1">
    <citation type="submission" date="2011-08" db="EMBL/GenBank/DDBJ databases">
        <authorList>
            <person name="Rombauts S."/>
        </authorList>
    </citation>
    <scope>NUCLEOTIDE SEQUENCE</scope>
    <source>
        <strain evidence="3">London</strain>
    </source>
</reference>
<dbReference type="Pfam" id="PF10199">
    <property type="entry name" value="Adaptin_binding"/>
    <property type="match status" value="1"/>
</dbReference>
<dbReference type="PANTHER" id="PTHR14659:SF1">
    <property type="entry name" value="ALPHA- AND GAMMA-ADAPTIN-BINDING PROTEIN P34"/>
    <property type="match status" value="1"/>
</dbReference>
<organism evidence="2 3">
    <name type="scientific">Tetranychus urticae</name>
    <name type="common">Two-spotted spider mite</name>
    <dbReference type="NCBI Taxonomy" id="32264"/>
    <lineage>
        <taxon>Eukaryota</taxon>
        <taxon>Metazoa</taxon>
        <taxon>Ecdysozoa</taxon>
        <taxon>Arthropoda</taxon>
        <taxon>Chelicerata</taxon>
        <taxon>Arachnida</taxon>
        <taxon>Acari</taxon>
        <taxon>Acariformes</taxon>
        <taxon>Trombidiformes</taxon>
        <taxon>Prostigmata</taxon>
        <taxon>Eleutherengona</taxon>
        <taxon>Raphignathae</taxon>
        <taxon>Tetranychoidea</taxon>
        <taxon>Tetranychidae</taxon>
        <taxon>Tetranychus</taxon>
    </lineage>
</organism>
<accession>T1KX40</accession>
<evidence type="ECO:0008006" key="4">
    <source>
        <dbReference type="Google" id="ProtNLM"/>
    </source>
</evidence>
<dbReference type="AlphaFoldDB" id="T1KX40"/>
<dbReference type="OMA" id="NEASHSF"/>
<feature type="region of interest" description="Disordered" evidence="1">
    <location>
        <begin position="215"/>
        <end position="235"/>
    </location>
</feature>
<dbReference type="KEGG" id="tut:107368044"/>